<comment type="similarity">
    <text evidence="1">Belongs to the universal ribosomal protein uL1 family.</text>
</comment>
<gene>
    <name evidence="4" type="ORF">ADUPG1_011116</name>
</gene>
<dbReference type="Gene3D" id="3.30.190.20">
    <property type="match status" value="1"/>
</dbReference>
<dbReference type="Proteomes" id="UP001057375">
    <property type="component" value="Unassembled WGS sequence"/>
</dbReference>
<dbReference type="Pfam" id="PF00687">
    <property type="entry name" value="Ribosomal_L1"/>
    <property type="match status" value="1"/>
</dbReference>
<evidence type="ECO:0000313" key="5">
    <source>
        <dbReference type="Proteomes" id="UP001057375"/>
    </source>
</evidence>
<dbReference type="PANTHER" id="PTHR23105">
    <property type="entry name" value="RIBOSOMAL PROTEIN L7AE FAMILY MEMBER"/>
    <property type="match status" value="1"/>
</dbReference>
<comment type="caution">
    <text evidence="4">The sequence shown here is derived from an EMBL/GenBank/DDBJ whole genome shotgun (WGS) entry which is preliminary data.</text>
</comment>
<protein>
    <submittedName>
        <fullName evidence="4">Multi-domain containing protein</fullName>
    </submittedName>
</protein>
<keyword evidence="5" id="KW-1185">Reference proteome</keyword>
<dbReference type="CDD" id="cd00403">
    <property type="entry name" value="Ribosomal_L1"/>
    <property type="match status" value="1"/>
</dbReference>
<reference evidence="4" key="1">
    <citation type="submission" date="2022-03" db="EMBL/GenBank/DDBJ databases">
        <title>Draft genome sequence of Aduncisulcus paluster, a free-living microaerophilic Fornicata.</title>
        <authorList>
            <person name="Yuyama I."/>
            <person name="Kume K."/>
            <person name="Tamura T."/>
            <person name="Inagaki Y."/>
            <person name="Hashimoto T."/>
        </authorList>
    </citation>
    <scope>NUCLEOTIDE SEQUENCE</scope>
    <source>
        <strain evidence="4">NY0171</strain>
    </source>
</reference>
<name>A0ABQ5JUD7_9EUKA</name>
<dbReference type="Gene3D" id="3.40.50.790">
    <property type="match status" value="1"/>
</dbReference>
<evidence type="ECO:0000313" key="4">
    <source>
        <dbReference type="EMBL" id="GKT17501.1"/>
    </source>
</evidence>
<organism evidence="4 5">
    <name type="scientific">Aduncisulcus paluster</name>
    <dbReference type="NCBI Taxonomy" id="2918883"/>
    <lineage>
        <taxon>Eukaryota</taxon>
        <taxon>Metamonada</taxon>
        <taxon>Carpediemonas-like organisms</taxon>
        <taxon>Aduncisulcus</taxon>
    </lineage>
</organism>
<accession>A0ABQ5JUD7</accession>
<evidence type="ECO:0000256" key="1">
    <source>
        <dbReference type="ARBA" id="ARBA00010531"/>
    </source>
</evidence>
<keyword evidence="3" id="KW-0687">Ribonucleoprotein</keyword>
<dbReference type="InterPro" id="IPR050257">
    <property type="entry name" value="eL8/uL1-like"/>
</dbReference>
<evidence type="ECO:0000256" key="3">
    <source>
        <dbReference type="ARBA" id="ARBA00023274"/>
    </source>
</evidence>
<dbReference type="SUPFAM" id="SSF56808">
    <property type="entry name" value="Ribosomal protein L1"/>
    <property type="match status" value="1"/>
</dbReference>
<keyword evidence="2" id="KW-0689">Ribosomal protein</keyword>
<evidence type="ECO:0000256" key="2">
    <source>
        <dbReference type="ARBA" id="ARBA00022980"/>
    </source>
</evidence>
<dbReference type="InterPro" id="IPR028364">
    <property type="entry name" value="Ribosomal_uL1/biogenesis"/>
</dbReference>
<dbReference type="InterPro" id="IPR016095">
    <property type="entry name" value="Ribosomal_uL1_3-a/b-sand"/>
</dbReference>
<dbReference type="PIRSF" id="PIRSF002155">
    <property type="entry name" value="Ribosomal_L1"/>
    <property type="match status" value="1"/>
</dbReference>
<dbReference type="InterPro" id="IPR023674">
    <property type="entry name" value="Ribosomal_uL1-like"/>
</dbReference>
<dbReference type="EMBL" id="BQXS01011854">
    <property type="protein sequence ID" value="GKT17501.1"/>
    <property type="molecule type" value="Genomic_DNA"/>
</dbReference>
<sequence length="216" mass="24105">MSKIPTATLNKAIRAILKESYHKRRPFVETIDLQIGLKNYNLAKDKRFSGSIVLPFNPRPNLKVCVIGNHAHCEEAEKLGVPHTNLEALAGFKKKRKMIKKFHKPYASFLATDSVVKKTVRYLGSALIKAGKAPVAVKTGEDLAAKVSEVQSIVKFQLKRQMCLGVAVGNVKMTDEQIRKNIVLSINFLVSLLKKGWQNVKSLNIKSTQGAVHRIY</sequence>
<proteinExistence type="inferred from homology"/>
<dbReference type="InterPro" id="IPR002143">
    <property type="entry name" value="Ribosomal_uL1"/>
</dbReference>